<sequence length="46" mass="4907">MVAQPVYGAFLQEAQQAHLCFNGHVSDFIQKQGAIVGSLDAADTTE</sequence>
<protein>
    <submittedName>
        <fullName evidence="1">Uncharacterized protein</fullName>
    </submittedName>
</protein>
<accession>A0A447T6Q6</accession>
<dbReference type="AlphaFoldDB" id="A0A447T6Q6"/>
<name>A0A447T6Q6_CHRVL</name>
<proteinExistence type="predicted"/>
<dbReference type="AntiFam" id="ANF00077">
    <property type="entry name" value="Shadow ORF (opposite AtoC)"/>
</dbReference>
<organism evidence="1 2">
    <name type="scientific">Chromobacterium violaceum</name>
    <dbReference type="NCBI Taxonomy" id="536"/>
    <lineage>
        <taxon>Bacteria</taxon>
        <taxon>Pseudomonadati</taxon>
        <taxon>Pseudomonadota</taxon>
        <taxon>Betaproteobacteria</taxon>
        <taxon>Neisseriales</taxon>
        <taxon>Chromobacteriaceae</taxon>
        <taxon>Chromobacterium</taxon>
    </lineage>
</organism>
<dbReference type="Proteomes" id="UP000275777">
    <property type="component" value="Chromosome"/>
</dbReference>
<reference evidence="1 2" key="1">
    <citation type="submission" date="2018-12" db="EMBL/GenBank/DDBJ databases">
        <authorList>
            <consortium name="Pathogen Informatics"/>
        </authorList>
    </citation>
    <scope>NUCLEOTIDE SEQUENCE [LARGE SCALE GENOMIC DNA]</scope>
    <source>
        <strain evidence="1 2">NCTC9695</strain>
    </source>
</reference>
<evidence type="ECO:0000313" key="1">
    <source>
        <dbReference type="EMBL" id="VEB40544.1"/>
    </source>
</evidence>
<dbReference type="AntiFam" id="ANF00203">
    <property type="entry name" value="Shadow ORF (opposite algB)"/>
</dbReference>
<evidence type="ECO:0000313" key="2">
    <source>
        <dbReference type="Proteomes" id="UP000275777"/>
    </source>
</evidence>
<dbReference type="EMBL" id="LR134182">
    <property type="protein sequence ID" value="VEB40544.1"/>
    <property type="molecule type" value="Genomic_DNA"/>
</dbReference>
<gene>
    <name evidence="1" type="ORF">NCTC9695_00944</name>
</gene>